<accession>A0A2Z5ZGJ5</accession>
<reference evidence="3 4" key="1">
    <citation type="submission" date="2012-11" db="EMBL/GenBank/DDBJ databases">
        <title>Whole genome sequence of Acetobacter orientalis 21F-2.</title>
        <authorList>
            <person name="Azuma Y."/>
            <person name="Higashiura N."/>
            <person name="Hirakawa H."/>
            <person name="Matsushita K."/>
        </authorList>
    </citation>
    <scope>NUCLEOTIDE SEQUENCE [LARGE SCALE GENOMIC DNA]</scope>
    <source>
        <strain evidence="3 4">21F-2</strain>
    </source>
</reference>
<evidence type="ECO:0000256" key="1">
    <source>
        <dbReference type="SAM" id="Phobius"/>
    </source>
</evidence>
<sequence length="56" mass="5923">MGVYASLVVFGVDLMLVGTKLSDLSFPAFCLAFVVPALLMGGYVVQGVKQDNIEQA</sequence>
<reference evidence="2 5" key="2">
    <citation type="submission" date="2018-02" db="EMBL/GenBank/DDBJ databases">
        <title>Acetobacter orientalis genome.</title>
        <authorList>
            <person name="Nakashima N."/>
            <person name="Tamura T."/>
        </authorList>
    </citation>
    <scope>NUCLEOTIDE SEQUENCE [LARGE SCALE GENOMIC DNA]</scope>
    <source>
        <strain evidence="2 5">FAN1</strain>
    </source>
</reference>
<keyword evidence="1" id="KW-0812">Transmembrane</keyword>
<proteinExistence type="predicted"/>
<evidence type="ECO:0000313" key="3">
    <source>
        <dbReference type="EMBL" id="GAN65505.1"/>
    </source>
</evidence>
<dbReference type="Proteomes" id="UP000032670">
    <property type="component" value="Unassembled WGS sequence"/>
</dbReference>
<dbReference type="KEGG" id="aot:AcetOri_orf01774"/>
<evidence type="ECO:0000313" key="2">
    <source>
        <dbReference type="EMBL" id="BBC79536.1"/>
    </source>
</evidence>
<feature type="transmembrane region" description="Helical" evidence="1">
    <location>
        <begin position="24"/>
        <end position="45"/>
    </location>
</feature>
<dbReference type="Proteomes" id="UP000270034">
    <property type="component" value="Chromosome"/>
</dbReference>
<keyword evidence="1" id="KW-1133">Transmembrane helix</keyword>
<accession>A0A0D6NIN2</accession>
<evidence type="ECO:0000313" key="5">
    <source>
        <dbReference type="Proteomes" id="UP000270034"/>
    </source>
</evidence>
<dbReference type="AlphaFoldDB" id="A0A2Z5ZGJ5"/>
<keyword evidence="1" id="KW-0472">Membrane</keyword>
<dbReference type="GeneID" id="76203655"/>
<organism evidence="2 5">
    <name type="scientific">Acetobacter orientalis</name>
    <dbReference type="NCBI Taxonomy" id="146474"/>
    <lineage>
        <taxon>Bacteria</taxon>
        <taxon>Pseudomonadati</taxon>
        <taxon>Pseudomonadota</taxon>
        <taxon>Alphaproteobacteria</taxon>
        <taxon>Acetobacterales</taxon>
        <taxon>Acetobacteraceae</taxon>
        <taxon>Acetobacter</taxon>
    </lineage>
</organism>
<gene>
    <name evidence="3" type="ORF">Abor_010_068</name>
    <name evidence="2" type="ORF">AcetOrient_orf01774</name>
</gene>
<name>A0A2Z5ZGJ5_9PROT</name>
<dbReference type="RefSeq" id="WP_158319716.1">
    <property type="nucleotide sequence ID" value="NZ_BAMX01000010.1"/>
</dbReference>
<keyword evidence="4" id="KW-1185">Reference proteome</keyword>
<protein>
    <submittedName>
        <fullName evidence="2">Branched-chain amino acid transporter</fullName>
    </submittedName>
</protein>
<evidence type="ECO:0000313" key="4">
    <source>
        <dbReference type="Proteomes" id="UP000032670"/>
    </source>
</evidence>
<dbReference type="EMBL" id="AP018515">
    <property type="protein sequence ID" value="BBC79536.1"/>
    <property type="molecule type" value="Genomic_DNA"/>
</dbReference>
<dbReference type="EMBL" id="BAMX01000010">
    <property type="protein sequence ID" value="GAN65505.1"/>
    <property type="molecule type" value="Genomic_DNA"/>
</dbReference>